<dbReference type="RefSeq" id="WP_238397430.1">
    <property type="nucleotide sequence ID" value="NZ_CP036274.1"/>
</dbReference>
<organism evidence="1 2">
    <name type="scientific">Anatilimnocola aggregata</name>
    <dbReference type="NCBI Taxonomy" id="2528021"/>
    <lineage>
        <taxon>Bacteria</taxon>
        <taxon>Pseudomonadati</taxon>
        <taxon>Planctomycetota</taxon>
        <taxon>Planctomycetia</taxon>
        <taxon>Pirellulales</taxon>
        <taxon>Pirellulaceae</taxon>
        <taxon>Anatilimnocola</taxon>
    </lineage>
</organism>
<sequence length="502" mass="55104">MQLSPVLSVLFVASVLFQPDFVAGEQLRAGVARIDITDRQAGHVNDPCYAKALVLQSGNVSAVLVTVDAVAIGEIGRLRSNFLATIRQELEQSPGIPPSHVIVNASHCHGIVRADTDQLVIQVVREAWKNLTPVKVGAGTANETRISENRRLNMKDGSQVDMRRAYSMPPDDEVASVGPIDPQIGLLRLDREDGRPLAVVYNFACHPIMNPPSKGNSADYPGFASAVIEDSLGHGALALFVQGCGGDINPVRYKEVSRPPDAEPLGNLLGNSVLRAVREIQTKGDAQLAVKQQQISLPRAADFQKRISTIEAEQGRLLRSLKPTNINFKTFLPLLIQQRMSPDFPSHYSQSYLQDKAQGRDELERLDKENRTQVEAYLANIHAMEQLTRLNTNLALLNKHRAAAEAAAVQTIDVEVCALRVGDFKLLTFPGELTVEIGLGIKQSAKDPHAFVAGYTNGYIYYSPTVAQRMNKGFAQEDCDCIVAPEWQRIFESAALEMLRKL</sequence>
<keyword evidence="2" id="KW-1185">Reference proteome</keyword>
<gene>
    <name evidence="1" type="ORF">ETAA8_41910</name>
</gene>
<name>A0A517YFT9_9BACT</name>
<evidence type="ECO:0000313" key="2">
    <source>
        <dbReference type="Proteomes" id="UP000315017"/>
    </source>
</evidence>
<dbReference type="AlphaFoldDB" id="A0A517YFT9"/>
<reference evidence="1 2" key="1">
    <citation type="submission" date="2019-02" db="EMBL/GenBank/DDBJ databases">
        <title>Deep-cultivation of Planctomycetes and their phenomic and genomic characterization uncovers novel biology.</title>
        <authorList>
            <person name="Wiegand S."/>
            <person name="Jogler M."/>
            <person name="Boedeker C."/>
            <person name="Pinto D."/>
            <person name="Vollmers J."/>
            <person name="Rivas-Marin E."/>
            <person name="Kohn T."/>
            <person name="Peeters S.H."/>
            <person name="Heuer A."/>
            <person name="Rast P."/>
            <person name="Oberbeckmann S."/>
            <person name="Bunk B."/>
            <person name="Jeske O."/>
            <person name="Meyerdierks A."/>
            <person name="Storesund J.E."/>
            <person name="Kallscheuer N."/>
            <person name="Luecker S."/>
            <person name="Lage O.M."/>
            <person name="Pohl T."/>
            <person name="Merkel B.J."/>
            <person name="Hornburger P."/>
            <person name="Mueller R.-W."/>
            <person name="Bruemmer F."/>
            <person name="Labrenz M."/>
            <person name="Spormann A.M."/>
            <person name="Op den Camp H."/>
            <person name="Overmann J."/>
            <person name="Amann R."/>
            <person name="Jetten M.S.M."/>
            <person name="Mascher T."/>
            <person name="Medema M.H."/>
            <person name="Devos D.P."/>
            <person name="Kaster A.-K."/>
            <person name="Ovreas L."/>
            <person name="Rohde M."/>
            <person name="Galperin M.Y."/>
            <person name="Jogler C."/>
        </authorList>
    </citation>
    <scope>NUCLEOTIDE SEQUENCE [LARGE SCALE GENOMIC DNA]</scope>
    <source>
        <strain evidence="1 2">ETA_A8</strain>
    </source>
</reference>
<accession>A0A517YFT9</accession>
<dbReference type="EMBL" id="CP036274">
    <property type="protein sequence ID" value="QDU29084.1"/>
    <property type="molecule type" value="Genomic_DNA"/>
</dbReference>
<dbReference type="KEGG" id="aagg:ETAA8_41910"/>
<proteinExistence type="predicted"/>
<protein>
    <submittedName>
        <fullName evidence="1">Neutral/alkaline non-lysosomal ceramidase</fullName>
    </submittedName>
</protein>
<dbReference type="Proteomes" id="UP000315017">
    <property type="component" value="Chromosome"/>
</dbReference>
<evidence type="ECO:0000313" key="1">
    <source>
        <dbReference type="EMBL" id="QDU29084.1"/>
    </source>
</evidence>